<evidence type="ECO:0000313" key="2">
    <source>
        <dbReference type="EMBL" id="QJA61983.1"/>
    </source>
</evidence>
<keyword evidence="1" id="KW-0808">Transferase</keyword>
<dbReference type="GO" id="GO:0016740">
    <property type="term" value="F:transferase activity"/>
    <property type="evidence" value="ECO:0007669"/>
    <property type="project" value="UniProtKB-KW"/>
</dbReference>
<reference evidence="1" key="1">
    <citation type="submission" date="2020-03" db="EMBL/GenBank/DDBJ databases">
        <title>The deep terrestrial virosphere.</title>
        <authorList>
            <person name="Holmfeldt K."/>
            <person name="Nilsson E."/>
            <person name="Simone D."/>
            <person name="Lopez-Fernandez M."/>
            <person name="Wu X."/>
            <person name="de Brujin I."/>
            <person name="Lundin D."/>
            <person name="Andersson A."/>
            <person name="Bertilsson S."/>
            <person name="Dopson M."/>
        </authorList>
    </citation>
    <scope>NUCLEOTIDE SEQUENCE</scope>
    <source>
        <strain evidence="2">MM415B00842</strain>
        <strain evidence="1">TM448A01300</strain>
    </source>
</reference>
<sequence>MIKKLGLAEVEIFSQFNTGRDEIERMLNWSDFIVAQSPAGVDSVALIMQYQKMGKVVVLDYDDLVYSCSPFNPAYKTLGLRDVKVKDIDGKEYPLYEDGKHGFSIKDNYCRYRSQRDLLNIADGVTVTNEYLKSQYIAENPNIANKVEIYPNSIDFNLFKPFPKKDTGKIRIGWLASASHVTEMWMVRNILTKLFKKYGDKIIFVQLGDVRELTKAFDNTKMEYYPFIDLGTYPLKLASLNLDIGISPIVDDEFNRGKSQLKWSEYSAFRVPSVCSDLIPYNCIEDGKTGYLAKTDDEFAEKVGLLIENETLRREIGNNAFDKNYQDFNLEKNVVNLVKKYEDFYSRSG</sequence>
<protein>
    <submittedName>
        <fullName evidence="1">Putative glycosyltransferase</fullName>
    </submittedName>
</protein>
<dbReference type="SUPFAM" id="SSF53756">
    <property type="entry name" value="UDP-Glycosyltransferase/glycogen phosphorylase"/>
    <property type="match status" value="1"/>
</dbReference>
<accession>A0A6H1ZP40</accession>
<name>A0A6H1ZP40_9ZZZZ</name>
<evidence type="ECO:0000313" key="1">
    <source>
        <dbReference type="EMBL" id="QJA49334.1"/>
    </source>
</evidence>
<dbReference type="EMBL" id="MT144131">
    <property type="protein sequence ID" value="QJA49334.1"/>
    <property type="molecule type" value="Genomic_DNA"/>
</dbReference>
<proteinExistence type="predicted"/>
<gene>
    <name evidence="2" type="ORF">MM415B00842_0004</name>
    <name evidence="1" type="ORF">TM448A01300_0011</name>
</gene>
<dbReference type="EMBL" id="MT141459">
    <property type="protein sequence ID" value="QJA61983.1"/>
    <property type="molecule type" value="Genomic_DNA"/>
</dbReference>
<dbReference type="AlphaFoldDB" id="A0A6H1ZP40"/>
<organism evidence="1">
    <name type="scientific">viral metagenome</name>
    <dbReference type="NCBI Taxonomy" id="1070528"/>
    <lineage>
        <taxon>unclassified sequences</taxon>
        <taxon>metagenomes</taxon>
        <taxon>organismal metagenomes</taxon>
    </lineage>
</organism>
<dbReference type="Gene3D" id="3.40.50.2000">
    <property type="entry name" value="Glycogen Phosphorylase B"/>
    <property type="match status" value="1"/>
</dbReference>